<dbReference type="RefSeq" id="WP_255039874.1">
    <property type="nucleotide sequence ID" value="NZ_RJUF01000195.1"/>
</dbReference>
<sequence length="269" mass="29959">MPVLETNGIKMFYEERGNLTAEPLLLIMGITAPGSVWEPHLAEFEKHFRCIVGDNRGVGQTDKPAGAYSTDEMADDYAGLLDDLGIKKAKVIGCSMGSTIAQKLAIRHPEKVDSMVLMCPWARCDNTAKGIFQHIMACKAHLNSEEFTRYIQLLIYSKASWDDEKVVADLAEGRKSAHLDPNPQPLHGLVGQAHACINHNALADLHKITQKTLVIGGKEDIFTPVWMAEEVTNAISNAELFLYENAGHIFHFENLEDFNKRVSDWLLNN</sequence>
<keyword evidence="3" id="KW-1185">Reference proteome</keyword>
<name>A0AAE3KXZ5_9BACT</name>
<dbReference type="EMBL" id="RJUF01000195">
    <property type="protein sequence ID" value="MCP9766165.1"/>
    <property type="molecule type" value="Genomic_DNA"/>
</dbReference>
<dbReference type="SUPFAM" id="SSF53474">
    <property type="entry name" value="alpha/beta-Hydrolases"/>
    <property type="match status" value="1"/>
</dbReference>
<keyword evidence="2" id="KW-0378">Hydrolase</keyword>
<dbReference type="AlphaFoldDB" id="A0AAE3KXZ5"/>
<evidence type="ECO:0000259" key="1">
    <source>
        <dbReference type="Pfam" id="PF00561"/>
    </source>
</evidence>
<dbReference type="PANTHER" id="PTHR43433">
    <property type="entry name" value="HYDROLASE, ALPHA/BETA FOLD FAMILY PROTEIN"/>
    <property type="match status" value="1"/>
</dbReference>
<dbReference type="InterPro" id="IPR029058">
    <property type="entry name" value="AB_hydrolase_fold"/>
</dbReference>
<dbReference type="GO" id="GO:0016787">
    <property type="term" value="F:hydrolase activity"/>
    <property type="evidence" value="ECO:0007669"/>
    <property type="project" value="UniProtKB-KW"/>
</dbReference>
<organism evidence="2 3">
    <name type="scientific">Lacihabitans soyangensis</name>
    <dbReference type="NCBI Taxonomy" id="869394"/>
    <lineage>
        <taxon>Bacteria</taxon>
        <taxon>Pseudomonadati</taxon>
        <taxon>Bacteroidota</taxon>
        <taxon>Cytophagia</taxon>
        <taxon>Cytophagales</taxon>
        <taxon>Leadbetterellaceae</taxon>
        <taxon>Lacihabitans</taxon>
    </lineage>
</organism>
<gene>
    <name evidence="2" type="ORF">EGI31_24775</name>
</gene>
<dbReference type="Pfam" id="PF00561">
    <property type="entry name" value="Abhydrolase_1"/>
    <property type="match status" value="1"/>
</dbReference>
<dbReference type="InterPro" id="IPR000073">
    <property type="entry name" value="AB_hydrolase_1"/>
</dbReference>
<feature type="domain" description="AB hydrolase-1" evidence="1">
    <location>
        <begin position="23"/>
        <end position="254"/>
    </location>
</feature>
<dbReference type="Gene3D" id="3.40.50.1820">
    <property type="entry name" value="alpha/beta hydrolase"/>
    <property type="match status" value="1"/>
</dbReference>
<comment type="caution">
    <text evidence="2">The sequence shown here is derived from an EMBL/GenBank/DDBJ whole genome shotgun (WGS) entry which is preliminary data.</text>
</comment>
<evidence type="ECO:0000313" key="2">
    <source>
        <dbReference type="EMBL" id="MCP9766165.1"/>
    </source>
</evidence>
<accession>A0AAE3KXZ5</accession>
<dbReference type="Proteomes" id="UP001204144">
    <property type="component" value="Unassembled WGS sequence"/>
</dbReference>
<dbReference type="PRINTS" id="PR00111">
    <property type="entry name" value="ABHYDROLASE"/>
</dbReference>
<protein>
    <submittedName>
        <fullName evidence="2">Alpha/beta hydrolase</fullName>
    </submittedName>
</protein>
<proteinExistence type="predicted"/>
<evidence type="ECO:0000313" key="3">
    <source>
        <dbReference type="Proteomes" id="UP001204144"/>
    </source>
</evidence>
<reference evidence="2 3" key="1">
    <citation type="submission" date="2018-11" db="EMBL/GenBank/DDBJ databases">
        <title>Novel bacteria species description.</title>
        <authorList>
            <person name="Han J.-H."/>
        </authorList>
    </citation>
    <scope>NUCLEOTIDE SEQUENCE [LARGE SCALE GENOMIC DNA]</scope>
    <source>
        <strain evidence="2 3">KCTC23259</strain>
    </source>
</reference>
<dbReference type="PANTHER" id="PTHR43433:SF5">
    <property type="entry name" value="AB HYDROLASE-1 DOMAIN-CONTAINING PROTEIN"/>
    <property type="match status" value="1"/>
</dbReference>
<dbReference type="InterPro" id="IPR050471">
    <property type="entry name" value="AB_hydrolase"/>
</dbReference>